<dbReference type="Proteomes" id="UP000731907">
    <property type="component" value="Unassembled WGS sequence"/>
</dbReference>
<name>A0ABS6J746_9RHOB</name>
<gene>
    <name evidence="1" type="ORF">GU927_016105</name>
</gene>
<organism evidence="1 2">
    <name type="scientific">Paragemmobacter amnigenus</name>
    <dbReference type="NCBI Taxonomy" id="2852097"/>
    <lineage>
        <taxon>Bacteria</taxon>
        <taxon>Pseudomonadati</taxon>
        <taxon>Pseudomonadota</taxon>
        <taxon>Alphaproteobacteria</taxon>
        <taxon>Rhodobacterales</taxon>
        <taxon>Paracoccaceae</taxon>
        <taxon>Paragemmobacter</taxon>
    </lineage>
</organism>
<evidence type="ECO:0000313" key="1">
    <source>
        <dbReference type="EMBL" id="MBU9699370.1"/>
    </source>
</evidence>
<dbReference type="EMBL" id="JAAATX020000012">
    <property type="protein sequence ID" value="MBU9699370.1"/>
    <property type="molecule type" value="Genomic_DNA"/>
</dbReference>
<protein>
    <submittedName>
        <fullName evidence="1">Uncharacterized protein</fullName>
    </submittedName>
</protein>
<dbReference type="RefSeq" id="WP_161763490.1">
    <property type="nucleotide sequence ID" value="NZ_JAAATX020000012.1"/>
</dbReference>
<sequence>MTGGKIMAGTGAGTGVTEMAALMGATVEAAANAQAMGLSLLKAEMAALAQMMPGQGSDPVTEARRAAEEAEIEAGFDNMPV</sequence>
<comment type="caution">
    <text evidence="1">The sequence shown here is derived from an EMBL/GenBank/DDBJ whole genome shotgun (WGS) entry which is preliminary data.</text>
</comment>
<reference evidence="1 2" key="1">
    <citation type="submission" date="2021-06" db="EMBL/GenBank/DDBJ databases">
        <title>Rhodobacteraceae bacterium strain HSP-20.</title>
        <authorList>
            <person name="Chen W.-M."/>
        </authorList>
    </citation>
    <scope>NUCLEOTIDE SEQUENCE [LARGE SCALE GENOMIC DNA]</scope>
    <source>
        <strain evidence="1 2">HSP-20</strain>
    </source>
</reference>
<proteinExistence type="predicted"/>
<evidence type="ECO:0000313" key="2">
    <source>
        <dbReference type="Proteomes" id="UP000731907"/>
    </source>
</evidence>
<accession>A0ABS6J746</accession>
<keyword evidence="2" id="KW-1185">Reference proteome</keyword>